<evidence type="ECO:0000313" key="3">
    <source>
        <dbReference type="Proteomes" id="UP000186922"/>
    </source>
</evidence>
<feature type="chain" id="PRO_5008897931" description="Attacin C-terminal domain-containing protein" evidence="1">
    <location>
        <begin position="22"/>
        <end position="204"/>
    </location>
</feature>
<keyword evidence="1" id="KW-0732">Signal</keyword>
<name>A0A1D1V272_RAMVA</name>
<reference evidence="2 3" key="1">
    <citation type="journal article" date="2016" name="Nat. Commun.">
        <title>Extremotolerant tardigrade genome and improved radiotolerance of human cultured cells by tardigrade-unique protein.</title>
        <authorList>
            <person name="Hashimoto T."/>
            <person name="Horikawa D.D."/>
            <person name="Saito Y."/>
            <person name="Kuwahara H."/>
            <person name="Kozuka-Hata H."/>
            <person name="Shin-I T."/>
            <person name="Minakuchi Y."/>
            <person name="Ohishi K."/>
            <person name="Motoyama A."/>
            <person name="Aizu T."/>
            <person name="Enomoto A."/>
            <person name="Kondo K."/>
            <person name="Tanaka S."/>
            <person name="Hara Y."/>
            <person name="Koshikawa S."/>
            <person name="Sagara H."/>
            <person name="Miura T."/>
            <person name="Yokobori S."/>
            <person name="Miyagawa K."/>
            <person name="Suzuki Y."/>
            <person name="Kubo T."/>
            <person name="Oyama M."/>
            <person name="Kohara Y."/>
            <person name="Fujiyama A."/>
            <person name="Arakawa K."/>
            <person name="Katayama T."/>
            <person name="Toyoda A."/>
            <person name="Kunieda T."/>
        </authorList>
    </citation>
    <scope>NUCLEOTIDE SEQUENCE [LARGE SCALE GENOMIC DNA]</scope>
    <source>
        <strain evidence="2 3">YOKOZUNA-1</strain>
    </source>
</reference>
<accession>A0A1D1V272</accession>
<protein>
    <recommendedName>
        <fullName evidence="4">Attacin C-terminal domain-containing protein</fullName>
    </recommendedName>
</protein>
<evidence type="ECO:0000256" key="1">
    <source>
        <dbReference type="SAM" id="SignalP"/>
    </source>
</evidence>
<dbReference type="Proteomes" id="UP000186922">
    <property type="component" value="Unassembled WGS sequence"/>
</dbReference>
<evidence type="ECO:0000313" key="2">
    <source>
        <dbReference type="EMBL" id="GAU92558.1"/>
    </source>
</evidence>
<gene>
    <name evidence="2" type="primary">RvY_04623</name>
    <name evidence="2" type="synonym">RvY_04623.2</name>
    <name evidence="2" type="ORF">RvY_04623-2</name>
</gene>
<comment type="caution">
    <text evidence="2">The sequence shown here is derived from an EMBL/GenBank/DDBJ whole genome shotgun (WGS) entry which is preliminary data.</text>
</comment>
<dbReference type="AlphaFoldDB" id="A0A1D1V272"/>
<proteinExistence type="predicted"/>
<feature type="signal peptide" evidence="1">
    <location>
        <begin position="1"/>
        <end position="21"/>
    </location>
</feature>
<organism evidence="2 3">
    <name type="scientific">Ramazzottius varieornatus</name>
    <name type="common">Water bear</name>
    <name type="synonym">Tardigrade</name>
    <dbReference type="NCBI Taxonomy" id="947166"/>
    <lineage>
        <taxon>Eukaryota</taxon>
        <taxon>Metazoa</taxon>
        <taxon>Ecdysozoa</taxon>
        <taxon>Tardigrada</taxon>
        <taxon>Eutardigrada</taxon>
        <taxon>Parachela</taxon>
        <taxon>Hypsibioidea</taxon>
        <taxon>Ramazzottiidae</taxon>
        <taxon>Ramazzottius</taxon>
    </lineage>
</organism>
<dbReference type="EMBL" id="BDGG01000002">
    <property type="protein sequence ID" value="GAU92558.1"/>
    <property type="molecule type" value="Genomic_DNA"/>
</dbReference>
<dbReference type="OrthoDB" id="10534718at2759"/>
<sequence>MVPSILSLLVVLAVSPLLINCLEFNKLSGVLVRDKRGFNGNQSGFNGQSEGQRIRESMDIDIERPRVNVNKNTGATSSSSITNAALVNRGKGGPNLKLGQGLGVAISIQGPEGPATNSTFANTAKFNFDDNDTGNTFANAGDAGGGVSGAQTGSLINIHNNRGGLGTATSFNQANVNMFNANGQRGNGMRFGNAGAASNVGNKK</sequence>
<evidence type="ECO:0008006" key="4">
    <source>
        <dbReference type="Google" id="ProtNLM"/>
    </source>
</evidence>
<keyword evidence="3" id="KW-1185">Reference proteome</keyword>